<dbReference type="InterPro" id="IPR013083">
    <property type="entry name" value="Znf_RING/FYVE/PHD"/>
</dbReference>
<keyword evidence="2 4" id="KW-0863">Zinc-finger</keyword>
<name>A0A0M3WNF0_9ABAC</name>
<dbReference type="InterPro" id="IPR001370">
    <property type="entry name" value="BIR_rpt"/>
</dbReference>
<gene>
    <name evidence="6" type="primary">iap-3</name>
</gene>
<dbReference type="RefSeq" id="YP_009165702.1">
    <property type="nucleotide sequence ID" value="NC_027923.1"/>
</dbReference>
<keyword evidence="3" id="KW-0862">Zinc</keyword>
<protein>
    <submittedName>
        <fullName evidence="6">Inhibitor of apoptosis 3</fullName>
    </submittedName>
</protein>
<dbReference type="GO" id="GO:0008270">
    <property type="term" value="F:zinc ion binding"/>
    <property type="evidence" value="ECO:0007669"/>
    <property type="project" value="UniProtKB-KW"/>
</dbReference>
<proteinExistence type="predicted"/>
<evidence type="ECO:0000259" key="5">
    <source>
        <dbReference type="PROSITE" id="PS50089"/>
    </source>
</evidence>
<evidence type="ECO:0000313" key="7">
    <source>
        <dbReference type="Proteomes" id="UP000204667"/>
    </source>
</evidence>
<dbReference type="PANTHER" id="PTHR10044">
    <property type="entry name" value="INHIBITOR OF APOPTOSIS"/>
    <property type="match status" value="1"/>
</dbReference>
<dbReference type="FunFam" id="1.10.1170.10:FF:000002">
    <property type="entry name" value="Baculoviral IAP repeat containing 7"/>
    <property type="match status" value="1"/>
</dbReference>
<feature type="domain" description="RING-type" evidence="5">
    <location>
        <begin position="153"/>
        <end position="188"/>
    </location>
</feature>
<sequence>MYTIVCILNKNMYTLKIEILFNHETYTVRYKCVAIMEYENLRKSTYVGWNCAAYSIDDMTKAGFYYTGIGDYVKCAYCDIEIGNWDINCDPKDVHRIYSPECYFVSELYKQTIDTLTDETNTIHNESLNTSLNANMTTTASTESPPTVTMGECNICFNNDRRILFTPCNHLVCCEDCSTQIDKCVICRATIVNKIKVFIN</sequence>
<dbReference type="InterPro" id="IPR001841">
    <property type="entry name" value="Znf_RING"/>
</dbReference>
<dbReference type="SMART" id="SM00238">
    <property type="entry name" value="BIR"/>
    <property type="match status" value="1"/>
</dbReference>
<keyword evidence="7" id="KW-1185">Reference proteome</keyword>
<evidence type="ECO:0000256" key="2">
    <source>
        <dbReference type="ARBA" id="ARBA00022771"/>
    </source>
</evidence>
<dbReference type="Gene3D" id="3.30.40.10">
    <property type="entry name" value="Zinc/RING finger domain, C3HC4 (zinc finger)"/>
    <property type="match status" value="1"/>
</dbReference>
<organism evidence="6 7">
    <name type="scientific">Perigonia lusca single nucleopolyhedrovirus</name>
    <dbReference type="NCBI Taxonomy" id="1675865"/>
    <lineage>
        <taxon>Viruses</taxon>
        <taxon>Viruses incertae sedis</taxon>
        <taxon>Naldaviricetes</taxon>
        <taxon>Lefavirales</taxon>
        <taxon>Baculoviridae</taxon>
        <taxon>Alphabaculovirus</taxon>
        <taxon>Alphabaculovirus peluscae</taxon>
        <taxon>Perigonia lusca nucleopolyhedrovirus</taxon>
    </lineage>
</organism>
<accession>A0A0M3WNF0</accession>
<dbReference type="Pfam" id="PF13920">
    <property type="entry name" value="zf-C3HC4_3"/>
    <property type="match status" value="1"/>
</dbReference>
<dbReference type="PROSITE" id="PS50089">
    <property type="entry name" value="ZF_RING_2"/>
    <property type="match status" value="1"/>
</dbReference>
<evidence type="ECO:0000256" key="3">
    <source>
        <dbReference type="ARBA" id="ARBA00022833"/>
    </source>
</evidence>
<dbReference type="Pfam" id="PF00653">
    <property type="entry name" value="BIR"/>
    <property type="match status" value="1"/>
</dbReference>
<dbReference type="CDD" id="cd00022">
    <property type="entry name" value="BIR"/>
    <property type="match status" value="1"/>
</dbReference>
<reference evidence="6 7" key="1">
    <citation type="journal article" date="2016" name="Sci. Rep.">
        <title>Genome sequence of Perigonia lusca single nucleopolyhedrovirus: insights into the evolution of a nucleotide metabolism enzyme in the family Baculoviridae.</title>
        <authorList>
            <person name="Ardisson-Araujo D.M."/>
            <person name="Lima R.N."/>
            <person name="Melo F.L."/>
            <person name="Clem R.J."/>
            <person name="Huang N."/>
            <person name="Bao S.N."/>
            <person name="Sosa-Gomez D.R."/>
            <person name="Ribeiro B.M."/>
        </authorList>
    </citation>
    <scope>NUCLEOTIDE SEQUENCE [LARGE SCALE GENOMIC DNA]</scope>
</reference>
<dbReference type="OrthoDB" id="23813at10239"/>
<dbReference type="SUPFAM" id="SSF57924">
    <property type="entry name" value="Inhibitor of apoptosis (IAP) repeat"/>
    <property type="match status" value="1"/>
</dbReference>
<keyword evidence="1" id="KW-0479">Metal-binding</keyword>
<dbReference type="Proteomes" id="UP000204667">
    <property type="component" value="Segment"/>
</dbReference>
<dbReference type="Gene3D" id="1.10.1170.10">
    <property type="entry name" value="Inhibitor Of Apoptosis Protein (2mihbC-IAP-1), Chain A"/>
    <property type="match status" value="1"/>
</dbReference>
<evidence type="ECO:0000256" key="4">
    <source>
        <dbReference type="PROSITE-ProRule" id="PRU00175"/>
    </source>
</evidence>
<dbReference type="KEGG" id="vg:26040027"/>
<dbReference type="InterPro" id="IPR050784">
    <property type="entry name" value="IAP"/>
</dbReference>
<dbReference type="PROSITE" id="PS01282">
    <property type="entry name" value="BIR_REPEAT_1"/>
    <property type="match status" value="1"/>
</dbReference>
<dbReference type="PROSITE" id="PS50143">
    <property type="entry name" value="BIR_REPEAT_2"/>
    <property type="match status" value="1"/>
</dbReference>
<evidence type="ECO:0000256" key="1">
    <source>
        <dbReference type="ARBA" id="ARBA00022723"/>
    </source>
</evidence>
<evidence type="ECO:0000313" key="6">
    <source>
        <dbReference type="EMBL" id="AKN80597.1"/>
    </source>
</evidence>
<dbReference type="GeneID" id="26040027"/>
<dbReference type="EMBL" id="KM596836">
    <property type="protein sequence ID" value="AKN80597.1"/>
    <property type="molecule type" value="Genomic_DNA"/>
</dbReference>